<reference evidence="2 3" key="1">
    <citation type="journal article" date="2016" name="Nat. Commun.">
        <title>Thousands of microbial genomes shed light on interconnected biogeochemical processes in an aquifer system.</title>
        <authorList>
            <person name="Anantharaman K."/>
            <person name="Brown C.T."/>
            <person name="Hug L.A."/>
            <person name="Sharon I."/>
            <person name="Castelle C.J."/>
            <person name="Probst A.J."/>
            <person name="Thomas B.C."/>
            <person name="Singh A."/>
            <person name="Wilkins M.J."/>
            <person name="Karaoz U."/>
            <person name="Brodie E.L."/>
            <person name="Williams K.H."/>
            <person name="Hubbard S.S."/>
            <person name="Banfield J.F."/>
        </authorList>
    </citation>
    <scope>NUCLEOTIDE SEQUENCE [LARGE SCALE GENOMIC DNA]</scope>
</reference>
<comment type="caution">
    <text evidence="2">The sequence shown here is derived from an EMBL/GenBank/DDBJ whole genome shotgun (WGS) entry which is preliminary data.</text>
</comment>
<dbReference type="Pfam" id="PF20582">
    <property type="entry name" value="UPF0758_N"/>
    <property type="match status" value="1"/>
</dbReference>
<feature type="domain" description="UPF0758" evidence="1">
    <location>
        <begin position="3"/>
        <end position="78"/>
    </location>
</feature>
<dbReference type="PANTHER" id="PTHR30471:SF3">
    <property type="entry name" value="UPF0758 PROTEIN YEES-RELATED"/>
    <property type="match status" value="1"/>
</dbReference>
<dbReference type="PANTHER" id="PTHR30471">
    <property type="entry name" value="DNA REPAIR PROTEIN RADC"/>
    <property type="match status" value="1"/>
</dbReference>
<sequence length="84" mass="9239">MKIKDLPKIERPREKLVAKGAENLKDSELLAILLRTGKAGKNVIEIASQILTKHSKKRLLQMTYQDLVKIGGIDSAKAEGEGAE</sequence>
<dbReference type="AlphaFoldDB" id="A0A1G2PJQ0"/>
<dbReference type="InterPro" id="IPR046778">
    <property type="entry name" value="UPF0758_N"/>
</dbReference>
<evidence type="ECO:0000313" key="2">
    <source>
        <dbReference type="EMBL" id="OHA48565.1"/>
    </source>
</evidence>
<gene>
    <name evidence="2" type="ORF">A2806_00145</name>
</gene>
<dbReference type="Proteomes" id="UP000177629">
    <property type="component" value="Unassembled WGS sequence"/>
</dbReference>
<accession>A0A1G2PJQ0</accession>
<dbReference type="STRING" id="1802362.A2806_00145"/>
<dbReference type="EMBL" id="MHSS01000005">
    <property type="protein sequence ID" value="OHA48565.1"/>
    <property type="molecule type" value="Genomic_DNA"/>
</dbReference>
<protein>
    <recommendedName>
        <fullName evidence="1">UPF0758 domain-containing protein</fullName>
    </recommendedName>
</protein>
<proteinExistence type="predicted"/>
<evidence type="ECO:0000313" key="3">
    <source>
        <dbReference type="Proteomes" id="UP000177629"/>
    </source>
</evidence>
<name>A0A1G2PJQ0_9BACT</name>
<organism evidence="2 3">
    <name type="scientific">Candidatus Terrybacteria bacterium RIFCSPHIGHO2_01_FULL_48_17</name>
    <dbReference type="NCBI Taxonomy" id="1802362"/>
    <lineage>
        <taxon>Bacteria</taxon>
        <taxon>Candidatus Terryibacteriota</taxon>
    </lineage>
</organism>
<dbReference type="InterPro" id="IPR001405">
    <property type="entry name" value="UPF0758"/>
</dbReference>
<evidence type="ECO:0000259" key="1">
    <source>
        <dbReference type="Pfam" id="PF20582"/>
    </source>
</evidence>